<evidence type="ECO:0000256" key="4">
    <source>
        <dbReference type="ARBA" id="ARBA00022982"/>
    </source>
</evidence>
<dbReference type="PROSITE" id="PS51007">
    <property type="entry name" value="CYTC"/>
    <property type="match status" value="1"/>
</dbReference>
<dbReference type="SUPFAM" id="SSF46626">
    <property type="entry name" value="Cytochrome c"/>
    <property type="match status" value="1"/>
</dbReference>
<keyword evidence="7" id="KW-0732">Signal</keyword>
<proteinExistence type="predicted"/>
<dbReference type="InterPro" id="IPR009056">
    <property type="entry name" value="Cyt_c-like_dom"/>
</dbReference>
<evidence type="ECO:0000256" key="6">
    <source>
        <dbReference type="PROSITE-ProRule" id="PRU00433"/>
    </source>
</evidence>
<dbReference type="GO" id="GO:0020037">
    <property type="term" value="F:heme binding"/>
    <property type="evidence" value="ECO:0007669"/>
    <property type="project" value="InterPro"/>
</dbReference>
<evidence type="ECO:0000313" key="10">
    <source>
        <dbReference type="Proteomes" id="UP000297729"/>
    </source>
</evidence>
<evidence type="ECO:0000313" key="9">
    <source>
        <dbReference type="EMBL" id="TFW30355.1"/>
    </source>
</evidence>
<feature type="domain" description="Cytochrome c" evidence="8">
    <location>
        <begin position="21"/>
        <end position="120"/>
    </location>
</feature>
<evidence type="ECO:0000259" key="8">
    <source>
        <dbReference type="PROSITE" id="PS51007"/>
    </source>
</evidence>
<dbReference type="GO" id="GO:0046872">
    <property type="term" value="F:metal ion binding"/>
    <property type="evidence" value="ECO:0007669"/>
    <property type="project" value="UniProtKB-KW"/>
</dbReference>
<protein>
    <submittedName>
        <fullName evidence="9">Cytochrome c family protein</fullName>
    </submittedName>
</protein>
<dbReference type="Gene3D" id="1.10.760.10">
    <property type="entry name" value="Cytochrome c-like domain"/>
    <property type="match status" value="1"/>
</dbReference>
<dbReference type="OrthoDB" id="9805828at2"/>
<keyword evidence="10" id="KW-1185">Reference proteome</keyword>
<gene>
    <name evidence="9" type="ORF">E4L98_02280</name>
</gene>
<reference evidence="9 10" key="1">
    <citation type="submission" date="2019-03" db="EMBL/GenBank/DDBJ databases">
        <title>Draft Genome Sequence of Duganella callidus sp. nov., a Novel Duganella Species Isolated from Cultivated Soil.</title>
        <authorList>
            <person name="Raths R."/>
            <person name="Peta V."/>
            <person name="Bucking H."/>
        </authorList>
    </citation>
    <scope>NUCLEOTIDE SEQUENCE [LARGE SCALE GENOMIC DNA]</scope>
    <source>
        <strain evidence="9 10">DN04</strain>
    </source>
</reference>
<evidence type="ECO:0000256" key="7">
    <source>
        <dbReference type="SAM" id="SignalP"/>
    </source>
</evidence>
<dbReference type="AlphaFoldDB" id="A0A4Y9SV60"/>
<evidence type="ECO:0000256" key="3">
    <source>
        <dbReference type="ARBA" id="ARBA00022723"/>
    </source>
</evidence>
<feature type="signal peptide" evidence="7">
    <location>
        <begin position="1"/>
        <end position="19"/>
    </location>
</feature>
<dbReference type="Pfam" id="PF00034">
    <property type="entry name" value="Cytochrom_C"/>
    <property type="match status" value="1"/>
</dbReference>
<dbReference type="Proteomes" id="UP000297729">
    <property type="component" value="Unassembled WGS sequence"/>
</dbReference>
<dbReference type="InterPro" id="IPR036909">
    <property type="entry name" value="Cyt_c-like_dom_sf"/>
</dbReference>
<evidence type="ECO:0000256" key="2">
    <source>
        <dbReference type="ARBA" id="ARBA00022617"/>
    </source>
</evidence>
<evidence type="ECO:0000256" key="1">
    <source>
        <dbReference type="ARBA" id="ARBA00022448"/>
    </source>
</evidence>
<dbReference type="InterPro" id="IPR002327">
    <property type="entry name" value="Cyt_c_1A/1B"/>
</dbReference>
<dbReference type="PRINTS" id="PR00604">
    <property type="entry name" value="CYTCHRMECIAB"/>
</dbReference>
<dbReference type="GO" id="GO:0009055">
    <property type="term" value="F:electron transfer activity"/>
    <property type="evidence" value="ECO:0007669"/>
    <property type="project" value="InterPro"/>
</dbReference>
<keyword evidence="3 6" id="KW-0479">Metal-binding</keyword>
<keyword evidence="1" id="KW-0813">Transport</keyword>
<evidence type="ECO:0000256" key="5">
    <source>
        <dbReference type="ARBA" id="ARBA00023004"/>
    </source>
</evidence>
<accession>A0A4Y9SV60</accession>
<keyword evidence="5 6" id="KW-0408">Iron</keyword>
<dbReference type="PANTHER" id="PTHR11961">
    <property type="entry name" value="CYTOCHROME C"/>
    <property type="match status" value="1"/>
</dbReference>
<feature type="chain" id="PRO_5021215267" evidence="7">
    <location>
        <begin position="20"/>
        <end position="120"/>
    </location>
</feature>
<name>A0A4Y9SV60_9BURK</name>
<keyword evidence="2 6" id="KW-0349">Heme</keyword>
<organism evidence="9 10">
    <name type="scientific">Duganella callida</name>
    <dbReference type="NCBI Taxonomy" id="2561932"/>
    <lineage>
        <taxon>Bacteria</taxon>
        <taxon>Pseudomonadati</taxon>
        <taxon>Pseudomonadota</taxon>
        <taxon>Betaproteobacteria</taxon>
        <taxon>Burkholderiales</taxon>
        <taxon>Oxalobacteraceae</taxon>
        <taxon>Telluria group</taxon>
        <taxon>Duganella</taxon>
    </lineage>
</organism>
<comment type="caution">
    <text evidence="9">The sequence shown here is derived from an EMBL/GenBank/DDBJ whole genome shotgun (WGS) entry which is preliminary data.</text>
</comment>
<sequence>MKRLILTALMSAVPLIAGAAGNPANGKLLFQRCASCHAVGPYATAGYGPQLNHIIGRRAGDTRDYKYSEAMKKSGLVWDEKTLAAFLRAPHDVVPDTKMRFWGIKDEQQIADLLSYMKTL</sequence>
<keyword evidence="4" id="KW-0249">Electron transport</keyword>
<dbReference type="EMBL" id="SPVG01000023">
    <property type="protein sequence ID" value="TFW30355.1"/>
    <property type="molecule type" value="Genomic_DNA"/>
</dbReference>